<sequence length="63" mass="7241">MTFMLYLTVERLQIHSVTAFSCALISTTIIIFIIIDNNPITVRVKFRFVKLCIIGCLMILYNA</sequence>
<gene>
    <name evidence="2" type="ORF">T4D_12277</name>
</gene>
<evidence type="ECO:0000313" key="3">
    <source>
        <dbReference type="Proteomes" id="UP000054995"/>
    </source>
</evidence>
<keyword evidence="3" id="KW-1185">Reference proteome</keyword>
<keyword evidence="1" id="KW-0812">Transmembrane</keyword>
<reference evidence="2 3" key="1">
    <citation type="submission" date="2015-01" db="EMBL/GenBank/DDBJ databases">
        <title>Evolution of Trichinella species and genotypes.</title>
        <authorList>
            <person name="Korhonen P.K."/>
            <person name="Edoardo P."/>
            <person name="Giuseppe L.R."/>
            <person name="Gasser R.B."/>
        </authorList>
    </citation>
    <scope>NUCLEOTIDE SEQUENCE [LARGE SCALE GENOMIC DNA]</scope>
    <source>
        <strain evidence="2">ISS470</strain>
    </source>
</reference>
<dbReference type="Proteomes" id="UP000054995">
    <property type="component" value="Unassembled WGS sequence"/>
</dbReference>
<name>A0A0V1FI63_TRIPS</name>
<comment type="caution">
    <text evidence="2">The sequence shown here is derived from an EMBL/GenBank/DDBJ whole genome shotgun (WGS) entry which is preliminary data.</text>
</comment>
<proteinExistence type="predicted"/>
<feature type="transmembrane region" description="Helical" evidence="1">
    <location>
        <begin position="12"/>
        <end position="35"/>
    </location>
</feature>
<keyword evidence="1" id="KW-0472">Membrane</keyword>
<protein>
    <submittedName>
        <fullName evidence="2">Uncharacterized protein</fullName>
    </submittedName>
</protein>
<evidence type="ECO:0000313" key="2">
    <source>
        <dbReference type="EMBL" id="KRY85739.1"/>
    </source>
</evidence>
<accession>A0A0V1FI63</accession>
<keyword evidence="1" id="KW-1133">Transmembrane helix</keyword>
<dbReference type="AlphaFoldDB" id="A0A0V1FI63"/>
<dbReference type="EMBL" id="JYDT01000084">
    <property type="protein sequence ID" value="KRY85739.1"/>
    <property type="molecule type" value="Genomic_DNA"/>
</dbReference>
<organism evidence="2 3">
    <name type="scientific">Trichinella pseudospiralis</name>
    <name type="common">Parasitic roundworm</name>
    <dbReference type="NCBI Taxonomy" id="6337"/>
    <lineage>
        <taxon>Eukaryota</taxon>
        <taxon>Metazoa</taxon>
        <taxon>Ecdysozoa</taxon>
        <taxon>Nematoda</taxon>
        <taxon>Enoplea</taxon>
        <taxon>Dorylaimia</taxon>
        <taxon>Trichinellida</taxon>
        <taxon>Trichinellidae</taxon>
        <taxon>Trichinella</taxon>
    </lineage>
</organism>
<evidence type="ECO:0000256" key="1">
    <source>
        <dbReference type="SAM" id="Phobius"/>
    </source>
</evidence>